<comment type="caution">
    <text evidence="8">The sequence shown here is derived from an EMBL/GenBank/DDBJ whole genome shotgun (WGS) entry which is preliminary data.</text>
</comment>
<evidence type="ECO:0000313" key="9">
    <source>
        <dbReference type="Proteomes" id="UP000593568"/>
    </source>
</evidence>
<accession>A0A7J9DCW3</accession>
<sequence length="146" mass="16943">MASTSYEYDFIHQHTFEDNIISQSHDISPRFINVELTNSTIHASVVEHDYDDDILMGRALGESTSKFESSNYGTVPAKEPLVKEMVKMVKVEVGDEEDCMICLEELEVGFYAFWMPYSHTFHCDCIEKWLKQSHYCPTCRLEMPKD</sequence>
<dbReference type="PANTHER" id="PTHR15710">
    <property type="entry name" value="E3 UBIQUITIN-PROTEIN LIGASE PRAJA"/>
    <property type="match status" value="1"/>
</dbReference>
<dbReference type="SUPFAM" id="SSF57850">
    <property type="entry name" value="RING/U-box"/>
    <property type="match status" value="1"/>
</dbReference>
<organism evidence="8 9">
    <name type="scientific">Gossypium trilobum</name>
    <dbReference type="NCBI Taxonomy" id="34281"/>
    <lineage>
        <taxon>Eukaryota</taxon>
        <taxon>Viridiplantae</taxon>
        <taxon>Streptophyta</taxon>
        <taxon>Embryophyta</taxon>
        <taxon>Tracheophyta</taxon>
        <taxon>Spermatophyta</taxon>
        <taxon>Magnoliopsida</taxon>
        <taxon>eudicotyledons</taxon>
        <taxon>Gunneridae</taxon>
        <taxon>Pentapetalae</taxon>
        <taxon>rosids</taxon>
        <taxon>malvids</taxon>
        <taxon>Malvales</taxon>
        <taxon>Malvaceae</taxon>
        <taxon>Malvoideae</taxon>
        <taxon>Gossypium</taxon>
    </lineage>
</organism>
<dbReference type="PANTHER" id="PTHR15710:SF59">
    <property type="entry name" value="E3 UBIQUITIN-PROTEIN LIGASE SDIR1-LIKE"/>
    <property type="match status" value="1"/>
</dbReference>
<dbReference type="AlphaFoldDB" id="A0A7J9DCW3"/>
<dbReference type="EC" id="2.3.2.27" evidence="2"/>
<evidence type="ECO:0000256" key="6">
    <source>
        <dbReference type="PROSITE-ProRule" id="PRU00175"/>
    </source>
</evidence>
<comment type="catalytic activity">
    <reaction evidence="1">
        <text>S-ubiquitinyl-[E2 ubiquitin-conjugating enzyme]-L-cysteine + [acceptor protein]-L-lysine = [E2 ubiquitin-conjugating enzyme]-L-cysteine + N(6)-ubiquitinyl-[acceptor protein]-L-lysine.</text>
        <dbReference type="EC" id="2.3.2.27"/>
    </reaction>
</comment>
<name>A0A7J9DCW3_9ROSI</name>
<evidence type="ECO:0000313" key="8">
    <source>
        <dbReference type="EMBL" id="MBA0758501.1"/>
    </source>
</evidence>
<dbReference type="Gene3D" id="3.30.40.10">
    <property type="entry name" value="Zinc/RING finger domain, C3HC4 (zinc finger)"/>
    <property type="match status" value="1"/>
</dbReference>
<evidence type="ECO:0000256" key="1">
    <source>
        <dbReference type="ARBA" id="ARBA00000900"/>
    </source>
</evidence>
<dbReference type="InterPro" id="IPR001841">
    <property type="entry name" value="Znf_RING"/>
</dbReference>
<keyword evidence="5" id="KW-0862">Zinc</keyword>
<dbReference type="SMART" id="SM00184">
    <property type="entry name" value="RING"/>
    <property type="match status" value="1"/>
</dbReference>
<keyword evidence="3" id="KW-0479">Metal-binding</keyword>
<evidence type="ECO:0000256" key="5">
    <source>
        <dbReference type="ARBA" id="ARBA00022833"/>
    </source>
</evidence>
<keyword evidence="4 6" id="KW-0863">Zinc-finger</keyword>
<evidence type="ECO:0000256" key="3">
    <source>
        <dbReference type="ARBA" id="ARBA00022723"/>
    </source>
</evidence>
<evidence type="ECO:0000259" key="7">
    <source>
        <dbReference type="PROSITE" id="PS50089"/>
    </source>
</evidence>
<dbReference type="GO" id="GO:0061630">
    <property type="term" value="F:ubiquitin protein ligase activity"/>
    <property type="evidence" value="ECO:0007669"/>
    <property type="project" value="UniProtKB-EC"/>
</dbReference>
<keyword evidence="9" id="KW-1185">Reference proteome</keyword>
<evidence type="ECO:0000256" key="2">
    <source>
        <dbReference type="ARBA" id="ARBA00012483"/>
    </source>
</evidence>
<dbReference type="GO" id="GO:0008270">
    <property type="term" value="F:zinc ion binding"/>
    <property type="evidence" value="ECO:0007669"/>
    <property type="project" value="UniProtKB-KW"/>
</dbReference>
<dbReference type="EMBL" id="JABEZW010000001">
    <property type="protein sequence ID" value="MBA0758501.1"/>
    <property type="molecule type" value="Genomic_DNA"/>
</dbReference>
<proteinExistence type="predicted"/>
<reference evidence="8 9" key="1">
    <citation type="journal article" date="2019" name="Genome Biol. Evol.">
        <title>Insights into the evolution of the New World diploid cottons (Gossypium, subgenus Houzingenia) based on genome sequencing.</title>
        <authorList>
            <person name="Grover C.E."/>
            <person name="Arick M.A. 2nd"/>
            <person name="Thrash A."/>
            <person name="Conover J.L."/>
            <person name="Sanders W.S."/>
            <person name="Peterson D.G."/>
            <person name="Frelichowski J.E."/>
            <person name="Scheffler J.A."/>
            <person name="Scheffler B.E."/>
            <person name="Wendel J.F."/>
        </authorList>
    </citation>
    <scope>NUCLEOTIDE SEQUENCE [LARGE SCALE GENOMIC DNA]</scope>
    <source>
        <strain evidence="8">8</strain>
        <tissue evidence="8">Leaf</tissue>
    </source>
</reference>
<dbReference type="InterPro" id="IPR013083">
    <property type="entry name" value="Znf_RING/FYVE/PHD"/>
</dbReference>
<dbReference type="GO" id="GO:0005737">
    <property type="term" value="C:cytoplasm"/>
    <property type="evidence" value="ECO:0007669"/>
    <property type="project" value="TreeGrafter"/>
</dbReference>
<dbReference type="Proteomes" id="UP000593568">
    <property type="component" value="Unassembled WGS sequence"/>
</dbReference>
<dbReference type="Pfam" id="PF13639">
    <property type="entry name" value="zf-RING_2"/>
    <property type="match status" value="1"/>
</dbReference>
<dbReference type="PROSITE" id="PS50089">
    <property type="entry name" value="ZF_RING_2"/>
    <property type="match status" value="1"/>
</dbReference>
<protein>
    <recommendedName>
        <fullName evidence="2">RING-type E3 ubiquitin transferase</fullName>
        <ecNumber evidence="2">2.3.2.27</ecNumber>
    </recommendedName>
</protein>
<gene>
    <name evidence="8" type="ORF">Gotri_021491</name>
</gene>
<evidence type="ECO:0000256" key="4">
    <source>
        <dbReference type="ARBA" id="ARBA00022771"/>
    </source>
</evidence>
<dbReference type="GO" id="GO:0016567">
    <property type="term" value="P:protein ubiquitination"/>
    <property type="evidence" value="ECO:0007669"/>
    <property type="project" value="TreeGrafter"/>
</dbReference>
<feature type="domain" description="RING-type" evidence="7">
    <location>
        <begin position="99"/>
        <end position="140"/>
    </location>
</feature>
<dbReference type="CDD" id="cd16448">
    <property type="entry name" value="RING-H2"/>
    <property type="match status" value="1"/>
</dbReference>